<evidence type="ECO:0000313" key="2">
    <source>
        <dbReference type="Proteomes" id="UP000825729"/>
    </source>
</evidence>
<dbReference type="Proteomes" id="UP000825729">
    <property type="component" value="Unassembled WGS sequence"/>
</dbReference>
<sequence length="136" mass="15122">MKDFLLAMSEWRKEFQSAKNECWKDFHSDKNEIKKDFQPDVTPAPMGIVKPEKLMLRGLLSQWIVAKYGLNSSNFVWPTAQPISISWAAVVPGQPQIPPALALVGSRSCGFPQGARAGVPFGGPNRAMQYSGLWLM</sequence>
<gene>
    <name evidence="1" type="ORF">H6P81_016297</name>
</gene>
<organism evidence="1 2">
    <name type="scientific">Aristolochia fimbriata</name>
    <name type="common">White veined hardy Dutchman's pipe vine</name>
    <dbReference type="NCBI Taxonomy" id="158543"/>
    <lineage>
        <taxon>Eukaryota</taxon>
        <taxon>Viridiplantae</taxon>
        <taxon>Streptophyta</taxon>
        <taxon>Embryophyta</taxon>
        <taxon>Tracheophyta</taxon>
        <taxon>Spermatophyta</taxon>
        <taxon>Magnoliopsida</taxon>
        <taxon>Magnoliidae</taxon>
        <taxon>Piperales</taxon>
        <taxon>Aristolochiaceae</taxon>
        <taxon>Aristolochia</taxon>
    </lineage>
</organism>
<dbReference type="AlphaFoldDB" id="A0AAV7EBP4"/>
<evidence type="ECO:0000313" key="1">
    <source>
        <dbReference type="EMBL" id="KAG9444957.1"/>
    </source>
</evidence>
<dbReference type="EMBL" id="JAINDJ010000006">
    <property type="protein sequence ID" value="KAG9444957.1"/>
    <property type="molecule type" value="Genomic_DNA"/>
</dbReference>
<keyword evidence="2" id="KW-1185">Reference proteome</keyword>
<proteinExistence type="predicted"/>
<comment type="caution">
    <text evidence="1">The sequence shown here is derived from an EMBL/GenBank/DDBJ whole genome shotgun (WGS) entry which is preliminary data.</text>
</comment>
<reference evidence="1 2" key="1">
    <citation type="submission" date="2021-07" db="EMBL/GenBank/DDBJ databases">
        <title>The Aristolochia fimbriata genome: insights into angiosperm evolution, floral development and chemical biosynthesis.</title>
        <authorList>
            <person name="Jiao Y."/>
        </authorList>
    </citation>
    <scope>NUCLEOTIDE SEQUENCE [LARGE SCALE GENOMIC DNA]</scope>
    <source>
        <strain evidence="1">IBCAS-2021</strain>
        <tissue evidence="1">Leaf</tissue>
    </source>
</reference>
<protein>
    <submittedName>
        <fullName evidence="1">Uncharacterized protein</fullName>
    </submittedName>
</protein>
<name>A0AAV7EBP4_ARIFI</name>
<accession>A0AAV7EBP4</accession>